<sequence length="464" mass="49152">MSEHAHAKEQAAFWSIVASAALTLGKLVAGLLSGSLALLSEAGHSLLDTGATILTYFAVRAADKPADDEHHYGHGKIEAVAALIETGLLMVLAVGVLWEAGRRLLGEMAVVDATWLAFAVLIVSIVVDYFRWRGLTKVAEETRSHALAADALHFSSDLVSSTLVLIGLAATKFGFVQADAFAAIGVALFIAIAGYRLGRRTIDTLVDAAPVGLADRIREIAVSTPGVVGVGPVRVRPAGAQVFGEVAVDVSRTLPQDRVTAIKDRIAAAISAVVPEASVTVNSNPVALDDETILERVLLIAAKRRVPVHHVTVQEIGGRLSVSVDLEVDARMSLGAAHTIATRFECAVREEFGADTEVDTHIEPLVVASLAGHDVEGPLAERIRTSLATHAARQGVISDVHSIRIRETPGHGLVVNYHCRVDPALDVTTVHDHVDRLEQCVRADAPAITRIVSHTEPVRAAARA</sequence>
<dbReference type="InterPro" id="IPR050291">
    <property type="entry name" value="CDF_Transporter"/>
</dbReference>
<proteinExistence type="inferred from homology"/>
<feature type="domain" description="Cation efflux protein transmembrane" evidence="8">
    <location>
        <begin position="13"/>
        <end position="206"/>
    </location>
</feature>
<dbReference type="AlphaFoldDB" id="A0AAU7JIL2"/>
<keyword evidence="5 7" id="KW-1133">Transmembrane helix</keyword>
<comment type="similarity">
    <text evidence="2">Belongs to the cation diffusion facilitator (CDF) transporter (TC 2.A.4) family.</text>
</comment>
<dbReference type="Pfam" id="PF01545">
    <property type="entry name" value="Cation_efflux"/>
    <property type="match status" value="1"/>
</dbReference>
<feature type="domain" description="Cation efflux protein cytoplasmic" evidence="9">
    <location>
        <begin position="215"/>
        <end position="285"/>
    </location>
</feature>
<evidence type="ECO:0000313" key="10">
    <source>
        <dbReference type="EMBL" id="XBO40026.1"/>
    </source>
</evidence>
<dbReference type="InterPro" id="IPR002524">
    <property type="entry name" value="Cation_efflux"/>
</dbReference>
<evidence type="ECO:0000259" key="8">
    <source>
        <dbReference type="Pfam" id="PF01545"/>
    </source>
</evidence>
<dbReference type="SUPFAM" id="SSF160240">
    <property type="entry name" value="Cation efflux protein cytoplasmic domain-like"/>
    <property type="match status" value="3"/>
</dbReference>
<evidence type="ECO:0000256" key="7">
    <source>
        <dbReference type="SAM" id="Phobius"/>
    </source>
</evidence>
<dbReference type="GO" id="GO:0015093">
    <property type="term" value="F:ferrous iron transmembrane transporter activity"/>
    <property type="evidence" value="ECO:0007669"/>
    <property type="project" value="TreeGrafter"/>
</dbReference>
<dbReference type="InterPro" id="IPR058533">
    <property type="entry name" value="Cation_efflux_TM"/>
</dbReference>
<evidence type="ECO:0000259" key="9">
    <source>
        <dbReference type="Pfam" id="PF16916"/>
    </source>
</evidence>
<dbReference type="PANTHER" id="PTHR43840">
    <property type="entry name" value="MITOCHONDRIAL METAL TRANSPORTER 1-RELATED"/>
    <property type="match status" value="1"/>
</dbReference>
<dbReference type="RefSeq" id="WP_406856880.1">
    <property type="nucleotide sequence ID" value="NZ_CP157484.1"/>
</dbReference>
<evidence type="ECO:0000256" key="4">
    <source>
        <dbReference type="ARBA" id="ARBA00022692"/>
    </source>
</evidence>
<dbReference type="InterPro" id="IPR027470">
    <property type="entry name" value="Cation_efflux_CTD"/>
</dbReference>
<feature type="domain" description="Cation efflux protein cytoplasmic" evidence="9">
    <location>
        <begin position="397"/>
        <end position="457"/>
    </location>
</feature>
<reference evidence="10" key="1">
    <citation type="submission" date="2024-05" db="EMBL/GenBank/DDBJ databases">
        <authorList>
            <person name="Kim S."/>
            <person name="Heo J."/>
            <person name="Choi H."/>
            <person name="Choi Y."/>
            <person name="Kwon S.-W."/>
            <person name="Kim Y."/>
        </authorList>
    </citation>
    <scope>NUCLEOTIDE SEQUENCE</scope>
    <source>
        <strain evidence="10">KACC 23698</strain>
    </source>
</reference>
<dbReference type="Pfam" id="PF16916">
    <property type="entry name" value="ZT_dimer"/>
    <property type="match status" value="3"/>
</dbReference>
<feature type="transmembrane region" description="Helical" evidence="7">
    <location>
        <begin position="12"/>
        <end position="36"/>
    </location>
</feature>
<feature type="transmembrane region" description="Helical" evidence="7">
    <location>
        <begin position="79"/>
        <end position="98"/>
    </location>
</feature>
<dbReference type="SUPFAM" id="SSF161111">
    <property type="entry name" value="Cation efflux protein transmembrane domain-like"/>
    <property type="match status" value="1"/>
</dbReference>
<evidence type="ECO:0000256" key="1">
    <source>
        <dbReference type="ARBA" id="ARBA00004141"/>
    </source>
</evidence>
<protein>
    <submittedName>
        <fullName evidence="10">Cation diffusion facilitator family transporter</fullName>
    </submittedName>
</protein>
<dbReference type="InterPro" id="IPR027469">
    <property type="entry name" value="Cation_efflux_TMD_sf"/>
</dbReference>
<keyword evidence="3" id="KW-0813">Transport</keyword>
<organism evidence="10">
    <name type="scientific">Alsobacter sp. KACC 23698</name>
    <dbReference type="NCBI Taxonomy" id="3149229"/>
    <lineage>
        <taxon>Bacteria</taxon>
        <taxon>Pseudomonadati</taxon>
        <taxon>Pseudomonadota</taxon>
        <taxon>Alphaproteobacteria</taxon>
        <taxon>Hyphomicrobiales</taxon>
        <taxon>Alsobacteraceae</taxon>
        <taxon>Alsobacter</taxon>
    </lineage>
</organism>
<feature type="transmembrane region" description="Helical" evidence="7">
    <location>
        <begin position="176"/>
        <end position="195"/>
    </location>
</feature>
<keyword evidence="6 7" id="KW-0472">Membrane</keyword>
<name>A0AAU7JIL2_9HYPH</name>
<keyword evidence="4 7" id="KW-0812">Transmembrane</keyword>
<dbReference type="GO" id="GO:0005886">
    <property type="term" value="C:plasma membrane"/>
    <property type="evidence" value="ECO:0007669"/>
    <property type="project" value="TreeGrafter"/>
</dbReference>
<gene>
    <name evidence="10" type="ORF">ABEG18_04395</name>
</gene>
<evidence type="ECO:0000256" key="5">
    <source>
        <dbReference type="ARBA" id="ARBA00022989"/>
    </source>
</evidence>
<evidence type="ECO:0000256" key="3">
    <source>
        <dbReference type="ARBA" id="ARBA00022448"/>
    </source>
</evidence>
<feature type="transmembrane region" description="Helical" evidence="7">
    <location>
        <begin position="110"/>
        <end position="130"/>
    </location>
</feature>
<comment type="subcellular location">
    <subcellularLocation>
        <location evidence="1">Membrane</location>
        <topology evidence="1">Multi-pass membrane protein</topology>
    </subcellularLocation>
</comment>
<evidence type="ECO:0000256" key="2">
    <source>
        <dbReference type="ARBA" id="ARBA00008114"/>
    </source>
</evidence>
<feature type="domain" description="Cation efflux protein cytoplasmic" evidence="9">
    <location>
        <begin position="307"/>
        <end position="364"/>
    </location>
</feature>
<dbReference type="NCBIfam" id="TIGR01297">
    <property type="entry name" value="CDF"/>
    <property type="match status" value="1"/>
</dbReference>
<dbReference type="Gene3D" id="3.30.70.1350">
    <property type="entry name" value="Cation efflux protein, cytoplasmic domain"/>
    <property type="match status" value="3"/>
</dbReference>
<dbReference type="Gene3D" id="1.20.1510.10">
    <property type="entry name" value="Cation efflux protein transmembrane domain"/>
    <property type="match status" value="1"/>
</dbReference>
<dbReference type="GO" id="GO:0015341">
    <property type="term" value="F:zinc efflux antiporter activity"/>
    <property type="evidence" value="ECO:0007669"/>
    <property type="project" value="TreeGrafter"/>
</dbReference>
<dbReference type="PANTHER" id="PTHR43840:SF15">
    <property type="entry name" value="MITOCHONDRIAL METAL TRANSPORTER 1-RELATED"/>
    <property type="match status" value="1"/>
</dbReference>
<evidence type="ECO:0000256" key="6">
    <source>
        <dbReference type="ARBA" id="ARBA00023136"/>
    </source>
</evidence>
<dbReference type="GO" id="GO:0006882">
    <property type="term" value="P:intracellular zinc ion homeostasis"/>
    <property type="evidence" value="ECO:0007669"/>
    <property type="project" value="TreeGrafter"/>
</dbReference>
<dbReference type="EMBL" id="CP157484">
    <property type="protein sequence ID" value="XBO40026.1"/>
    <property type="molecule type" value="Genomic_DNA"/>
</dbReference>
<dbReference type="GO" id="GO:0015086">
    <property type="term" value="F:cadmium ion transmembrane transporter activity"/>
    <property type="evidence" value="ECO:0007669"/>
    <property type="project" value="TreeGrafter"/>
</dbReference>
<accession>A0AAU7JIL2</accession>
<dbReference type="InterPro" id="IPR036837">
    <property type="entry name" value="Cation_efflux_CTD_sf"/>
</dbReference>